<organism evidence="1">
    <name type="scientific">marine sediment metagenome</name>
    <dbReference type="NCBI Taxonomy" id="412755"/>
    <lineage>
        <taxon>unclassified sequences</taxon>
        <taxon>metagenomes</taxon>
        <taxon>ecological metagenomes</taxon>
    </lineage>
</organism>
<gene>
    <name evidence="1" type="ORF">S01H4_07979</name>
</gene>
<dbReference type="AlphaFoldDB" id="X1A7D5"/>
<dbReference type="EMBL" id="BART01002676">
    <property type="protein sequence ID" value="GAG66037.1"/>
    <property type="molecule type" value="Genomic_DNA"/>
</dbReference>
<reference evidence="1" key="1">
    <citation type="journal article" date="2014" name="Front. Microbiol.">
        <title>High frequency of phylogenetically diverse reductive dehalogenase-homologous genes in deep subseafloor sedimentary metagenomes.</title>
        <authorList>
            <person name="Kawai M."/>
            <person name="Futagami T."/>
            <person name="Toyoda A."/>
            <person name="Takaki Y."/>
            <person name="Nishi S."/>
            <person name="Hori S."/>
            <person name="Arai W."/>
            <person name="Tsubouchi T."/>
            <person name="Morono Y."/>
            <person name="Uchiyama I."/>
            <person name="Ito T."/>
            <person name="Fujiyama A."/>
            <person name="Inagaki F."/>
            <person name="Takami H."/>
        </authorList>
    </citation>
    <scope>NUCLEOTIDE SEQUENCE</scope>
    <source>
        <strain evidence="1">Expedition CK06-06</strain>
    </source>
</reference>
<proteinExistence type="predicted"/>
<name>X1A7D5_9ZZZZ</name>
<protein>
    <submittedName>
        <fullName evidence="1">Uncharacterized protein</fullName>
    </submittedName>
</protein>
<accession>X1A7D5</accession>
<sequence>MGLLGKFLLTEKLINEKLTFTNSIPIFPGPDPWPRPGMSRCGYGK</sequence>
<evidence type="ECO:0000313" key="1">
    <source>
        <dbReference type="EMBL" id="GAG66037.1"/>
    </source>
</evidence>
<comment type="caution">
    <text evidence="1">The sequence shown here is derived from an EMBL/GenBank/DDBJ whole genome shotgun (WGS) entry which is preliminary data.</text>
</comment>